<reference evidence="6 7" key="1">
    <citation type="submission" date="2016-11" db="EMBL/GenBank/DDBJ databases">
        <authorList>
            <person name="Jaros S."/>
            <person name="Januszkiewicz K."/>
            <person name="Wedrychowicz H."/>
        </authorList>
    </citation>
    <scope>NUCLEOTIDE SEQUENCE [LARGE SCALE GENOMIC DNA]</scope>
    <source>
        <strain evidence="6 7">DSM 4740</strain>
    </source>
</reference>
<dbReference type="Proteomes" id="UP000321726">
    <property type="component" value="Unassembled WGS sequence"/>
</dbReference>
<dbReference type="Pfam" id="PF02311">
    <property type="entry name" value="AraC_binding"/>
    <property type="match status" value="1"/>
</dbReference>
<dbReference type="InterPro" id="IPR003313">
    <property type="entry name" value="AraC-bd"/>
</dbReference>
<evidence type="ECO:0000256" key="3">
    <source>
        <dbReference type="ARBA" id="ARBA00023163"/>
    </source>
</evidence>
<evidence type="ECO:0000256" key="1">
    <source>
        <dbReference type="ARBA" id="ARBA00023015"/>
    </source>
</evidence>
<evidence type="ECO:0000256" key="2">
    <source>
        <dbReference type="ARBA" id="ARBA00023125"/>
    </source>
</evidence>
<name>A0A1M7LF66_9GAMM</name>
<dbReference type="Proteomes" id="UP000184123">
    <property type="component" value="Unassembled WGS sequence"/>
</dbReference>
<keyword evidence="8" id="KW-1185">Reference proteome</keyword>
<keyword evidence="3" id="KW-0804">Transcription</keyword>
<dbReference type="EMBL" id="FRCA01000012">
    <property type="protein sequence ID" value="SHM76047.1"/>
    <property type="molecule type" value="Genomic_DNA"/>
</dbReference>
<dbReference type="InterPro" id="IPR018060">
    <property type="entry name" value="HTH_AraC"/>
</dbReference>
<dbReference type="OrthoDB" id="5740883at2"/>
<evidence type="ECO:0000313" key="7">
    <source>
        <dbReference type="Proteomes" id="UP000184123"/>
    </source>
</evidence>
<keyword evidence="2" id="KW-0238">DNA-binding</keyword>
<dbReference type="InterPro" id="IPR011051">
    <property type="entry name" value="RmlC_Cupin_sf"/>
</dbReference>
<evidence type="ECO:0000313" key="5">
    <source>
        <dbReference type="EMBL" id="GEN25230.1"/>
    </source>
</evidence>
<dbReference type="Pfam" id="PF12833">
    <property type="entry name" value="HTH_18"/>
    <property type="match status" value="1"/>
</dbReference>
<reference evidence="5 8" key="2">
    <citation type="submission" date="2019-07" db="EMBL/GenBank/DDBJ databases">
        <title>Whole genome shotgun sequence of Halomonas cupida NBRC 102219.</title>
        <authorList>
            <person name="Hosoyama A."/>
            <person name="Uohara A."/>
            <person name="Ohji S."/>
            <person name="Ichikawa N."/>
        </authorList>
    </citation>
    <scope>NUCLEOTIDE SEQUENCE [LARGE SCALE GENOMIC DNA]</scope>
    <source>
        <strain evidence="5 8">NBRC 102219</strain>
    </source>
</reference>
<evidence type="ECO:0000313" key="8">
    <source>
        <dbReference type="Proteomes" id="UP000321726"/>
    </source>
</evidence>
<dbReference type="GO" id="GO:0043565">
    <property type="term" value="F:sequence-specific DNA binding"/>
    <property type="evidence" value="ECO:0007669"/>
    <property type="project" value="InterPro"/>
</dbReference>
<dbReference type="Gene3D" id="2.60.120.10">
    <property type="entry name" value="Jelly Rolls"/>
    <property type="match status" value="1"/>
</dbReference>
<dbReference type="STRING" id="44933.SAMN05660971_03811"/>
<dbReference type="PROSITE" id="PS01124">
    <property type="entry name" value="HTH_ARAC_FAMILY_2"/>
    <property type="match status" value="1"/>
</dbReference>
<dbReference type="RefSeq" id="WP_073436789.1">
    <property type="nucleotide sequence ID" value="NZ_BJXU01000133.1"/>
</dbReference>
<dbReference type="GO" id="GO:0003700">
    <property type="term" value="F:DNA-binding transcription factor activity"/>
    <property type="evidence" value="ECO:0007669"/>
    <property type="project" value="InterPro"/>
</dbReference>
<dbReference type="SUPFAM" id="SSF51182">
    <property type="entry name" value="RmlC-like cupins"/>
    <property type="match status" value="1"/>
</dbReference>
<sequence length="274" mass="30626">MSRVIRQIPLDTDTQHHAHDFHQIVIALEGSADFNIEGLGGSIESFSGCIVPANHLHYYTGTGNNRQLILDLPPDALALTGHHHELARLFDAPRFFTLDGSLRLYLEFLTAELALLDERNGRGDIDEERLATTLLGALHSRLTPGEISTGSHRRIDLHSLDRYIDDHLSSQLKVADLAAVACLSETRFTERFRMQTGLSPWQYVMRRRLEASRQLLQRSHLPLSEIAALTGFSHQSALSRAWRRAYGHPPSQLRRPDNTAIACGQASANVTLQS</sequence>
<dbReference type="InterPro" id="IPR050204">
    <property type="entry name" value="AraC_XylS_family_regulators"/>
</dbReference>
<gene>
    <name evidence="5" type="ORF">HCU01_31790</name>
    <name evidence="6" type="ORF">SAMN05660971_03811</name>
</gene>
<evidence type="ECO:0000313" key="6">
    <source>
        <dbReference type="EMBL" id="SHM76047.1"/>
    </source>
</evidence>
<organism evidence="6 7">
    <name type="scientific">Halomonas cupida</name>
    <dbReference type="NCBI Taxonomy" id="44933"/>
    <lineage>
        <taxon>Bacteria</taxon>
        <taxon>Pseudomonadati</taxon>
        <taxon>Pseudomonadota</taxon>
        <taxon>Gammaproteobacteria</taxon>
        <taxon>Oceanospirillales</taxon>
        <taxon>Halomonadaceae</taxon>
        <taxon>Halomonas</taxon>
    </lineage>
</organism>
<accession>A0A1M7LF66</accession>
<evidence type="ECO:0000259" key="4">
    <source>
        <dbReference type="PROSITE" id="PS01124"/>
    </source>
</evidence>
<keyword evidence="1" id="KW-0805">Transcription regulation</keyword>
<dbReference type="InterPro" id="IPR009057">
    <property type="entry name" value="Homeodomain-like_sf"/>
</dbReference>
<protein>
    <submittedName>
        <fullName evidence="5">AraC family transcriptional regulator</fullName>
    </submittedName>
    <submittedName>
        <fullName evidence="6">AraC-like ligand binding domain-containing protein</fullName>
    </submittedName>
</protein>
<dbReference type="InterPro" id="IPR014710">
    <property type="entry name" value="RmlC-like_jellyroll"/>
</dbReference>
<dbReference type="EMBL" id="BJXU01000133">
    <property type="protein sequence ID" value="GEN25230.1"/>
    <property type="molecule type" value="Genomic_DNA"/>
</dbReference>
<proteinExistence type="predicted"/>
<dbReference type="AlphaFoldDB" id="A0A1M7LF66"/>
<dbReference type="SMART" id="SM00342">
    <property type="entry name" value="HTH_ARAC"/>
    <property type="match status" value="1"/>
</dbReference>
<dbReference type="PANTHER" id="PTHR46796:SF10">
    <property type="entry name" value="TRANSCRIPTIONAL ACTIVATOR FEAR"/>
    <property type="match status" value="1"/>
</dbReference>
<dbReference type="SUPFAM" id="SSF46689">
    <property type="entry name" value="Homeodomain-like"/>
    <property type="match status" value="2"/>
</dbReference>
<dbReference type="PANTHER" id="PTHR46796">
    <property type="entry name" value="HTH-TYPE TRANSCRIPTIONAL ACTIVATOR RHAS-RELATED"/>
    <property type="match status" value="1"/>
</dbReference>
<dbReference type="Gene3D" id="1.10.10.60">
    <property type="entry name" value="Homeodomain-like"/>
    <property type="match status" value="1"/>
</dbReference>
<feature type="domain" description="HTH araC/xylS-type" evidence="4">
    <location>
        <begin position="158"/>
        <end position="256"/>
    </location>
</feature>